<dbReference type="EMBL" id="JACHMD010000001">
    <property type="protein sequence ID" value="MBB4666107.1"/>
    <property type="molecule type" value="Genomic_DNA"/>
</dbReference>
<dbReference type="InterPro" id="IPR036890">
    <property type="entry name" value="HATPase_C_sf"/>
</dbReference>
<dbReference type="InterPro" id="IPR005467">
    <property type="entry name" value="His_kinase_dom"/>
</dbReference>
<evidence type="ECO:0000256" key="6">
    <source>
        <dbReference type="ARBA" id="ARBA00022777"/>
    </source>
</evidence>
<gene>
    <name evidence="10" type="ORF">BKA24_000816</name>
</gene>
<dbReference type="InterPro" id="IPR036097">
    <property type="entry name" value="HisK_dim/P_sf"/>
</dbReference>
<dbReference type="EC" id="2.7.13.3" evidence="3"/>
<keyword evidence="11" id="KW-1185">Reference proteome</keyword>
<feature type="transmembrane region" description="Helical" evidence="8">
    <location>
        <begin position="145"/>
        <end position="166"/>
    </location>
</feature>
<keyword evidence="7" id="KW-0902">Two-component regulatory system</keyword>
<evidence type="ECO:0000313" key="11">
    <source>
        <dbReference type="Proteomes" id="UP000573729"/>
    </source>
</evidence>
<feature type="transmembrane region" description="Helical" evidence="8">
    <location>
        <begin position="77"/>
        <end position="96"/>
    </location>
</feature>
<keyword evidence="8" id="KW-0812">Transmembrane</keyword>
<dbReference type="SMART" id="SM00387">
    <property type="entry name" value="HATPase_c"/>
    <property type="match status" value="1"/>
</dbReference>
<keyword evidence="5" id="KW-0808">Transferase</keyword>
<keyword evidence="6 10" id="KW-0418">Kinase</keyword>
<dbReference type="InterPro" id="IPR003594">
    <property type="entry name" value="HATPase_dom"/>
</dbReference>
<feature type="transmembrane region" description="Helical" evidence="8">
    <location>
        <begin position="48"/>
        <end position="68"/>
    </location>
</feature>
<evidence type="ECO:0000313" key="10">
    <source>
        <dbReference type="EMBL" id="MBB4666107.1"/>
    </source>
</evidence>
<evidence type="ECO:0000256" key="2">
    <source>
        <dbReference type="ARBA" id="ARBA00004236"/>
    </source>
</evidence>
<dbReference type="RefSeq" id="WP_184215432.1">
    <property type="nucleotide sequence ID" value="NZ_JACHMD010000001.1"/>
</dbReference>
<dbReference type="SMART" id="SM00388">
    <property type="entry name" value="HisKA"/>
    <property type="match status" value="1"/>
</dbReference>
<dbReference type="GO" id="GO:0000155">
    <property type="term" value="F:phosphorelay sensor kinase activity"/>
    <property type="evidence" value="ECO:0007669"/>
    <property type="project" value="InterPro"/>
</dbReference>
<dbReference type="InterPro" id="IPR035965">
    <property type="entry name" value="PAS-like_dom_sf"/>
</dbReference>
<evidence type="ECO:0000256" key="5">
    <source>
        <dbReference type="ARBA" id="ARBA00022679"/>
    </source>
</evidence>
<organism evidence="10 11">
    <name type="scientific">Microbacterium marinum</name>
    <dbReference type="NCBI Taxonomy" id="421115"/>
    <lineage>
        <taxon>Bacteria</taxon>
        <taxon>Bacillati</taxon>
        <taxon>Actinomycetota</taxon>
        <taxon>Actinomycetes</taxon>
        <taxon>Micrococcales</taxon>
        <taxon>Microbacteriaceae</taxon>
        <taxon>Microbacterium</taxon>
    </lineage>
</organism>
<dbReference type="SUPFAM" id="SSF55785">
    <property type="entry name" value="PYP-like sensor domain (PAS domain)"/>
    <property type="match status" value="1"/>
</dbReference>
<evidence type="ECO:0000256" key="8">
    <source>
        <dbReference type="SAM" id="Phobius"/>
    </source>
</evidence>
<evidence type="ECO:0000259" key="9">
    <source>
        <dbReference type="PROSITE" id="PS50109"/>
    </source>
</evidence>
<proteinExistence type="predicted"/>
<dbReference type="Gene3D" id="3.30.450.20">
    <property type="entry name" value="PAS domain"/>
    <property type="match status" value="1"/>
</dbReference>
<dbReference type="GO" id="GO:0009927">
    <property type="term" value="F:histidine phosphotransfer kinase activity"/>
    <property type="evidence" value="ECO:0007669"/>
    <property type="project" value="TreeGrafter"/>
</dbReference>
<keyword evidence="8" id="KW-1133">Transmembrane helix</keyword>
<dbReference type="PROSITE" id="PS50109">
    <property type="entry name" value="HIS_KIN"/>
    <property type="match status" value="1"/>
</dbReference>
<dbReference type="Pfam" id="PF00512">
    <property type="entry name" value="HisKA"/>
    <property type="match status" value="1"/>
</dbReference>
<dbReference type="PANTHER" id="PTHR43047:SF72">
    <property type="entry name" value="OSMOSENSING HISTIDINE PROTEIN KINASE SLN1"/>
    <property type="match status" value="1"/>
</dbReference>
<sequence>MQTFVSRWADSQLIGTRTRSVWQWQLIFTFSTVAIAVVIAILDELLLTHGAFLAGIILIVAASTASLVTPWARYPKWAALVLPLLDIIGVGLLAIAESNLGYLWVFPIAWIATYYGTRELIIGLVITGVMNLIDSWPRGYSSAVVLELLIVVLALAFLGITIIVGARRTRAFRHLTRRQADRLDRTLHRVQAAEQRVNAVFDSISVALARISSAGEIVAANTAYRALYSLDPRDLRFSTGGAVEYTDHRGTALPAAQTSVARAGRGETVERERLWLFDRAGTWRAMGLSIRTAEANSLSEPTYLIELEDLTAVSEAQREQPNVSRVVSHELRNPLTAILGHADLLLESGGLTDTQREHLEVIESASERMLTLIQGILTQTPEADHSRADFDLAHLVAASVEAFTPAATAAEIALECTVDGPLTLVGDEFRLRQVIDNVLSNAIKYTDRGAVRVTARRVGDRIELAIADDGIGMTPEDVERIFTPYFRAQSVQDDGITGTGLGMGITKDIVESHGGSIAVESTLGRGTTVSITLPAEPTTEGGDS</sequence>
<dbReference type="GO" id="GO:0005886">
    <property type="term" value="C:plasma membrane"/>
    <property type="evidence" value="ECO:0007669"/>
    <property type="project" value="UniProtKB-SubCell"/>
</dbReference>
<feature type="transmembrane region" description="Helical" evidence="8">
    <location>
        <begin position="21"/>
        <end position="42"/>
    </location>
</feature>
<dbReference type="FunFam" id="3.30.565.10:FF:000006">
    <property type="entry name" value="Sensor histidine kinase WalK"/>
    <property type="match status" value="1"/>
</dbReference>
<dbReference type="Gene3D" id="1.10.287.130">
    <property type="match status" value="1"/>
</dbReference>
<dbReference type="Proteomes" id="UP000573729">
    <property type="component" value="Unassembled WGS sequence"/>
</dbReference>
<dbReference type="PANTHER" id="PTHR43047">
    <property type="entry name" value="TWO-COMPONENT HISTIDINE PROTEIN KINASE"/>
    <property type="match status" value="1"/>
</dbReference>
<dbReference type="SUPFAM" id="SSF47384">
    <property type="entry name" value="Homodimeric domain of signal transducing histidine kinase"/>
    <property type="match status" value="1"/>
</dbReference>
<dbReference type="Gene3D" id="3.30.565.10">
    <property type="entry name" value="Histidine kinase-like ATPase, C-terminal domain"/>
    <property type="match status" value="1"/>
</dbReference>
<keyword evidence="8" id="KW-0472">Membrane</keyword>
<dbReference type="AlphaFoldDB" id="A0A7W7BNU8"/>
<dbReference type="Pfam" id="PF02518">
    <property type="entry name" value="HATPase_c"/>
    <property type="match status" value="1"/>
</dbReference>
<name>A0A7W7BNU8_9MICO</name>
<protein>
    <recommendedName>
        <fullName evidence="3">histidine kinase</fullName>
        <ecNumber evidence="3">2.7.13.3</ecNumber>
    </recommendedName>
</protein>
<evidence type="ECO:0000256" key="7">
    <source>
        <dbReference type="ARBA" id="ARBA00023012"/>
    </source>
</evidence>
<keyword evidence="4" id="KW-0597">Phosphoprotein</keyword>
<dbReference type="InterPro" id="IPR003661">
    <property type="entry name" value="HisK_dim/P_dom"/>
</dbReference>
<comment type="catalytic activity">
    <reaction evidence="1">
        <text>ATP + protein L-histidine = ADP + protein N-phospho-L-histidine.</text>
        <dbReference type="EC" id="2.7.13.3"/>
    </reaction>
</comment>
<reference evidence="10 11" key="1">
    <citation type="submission" date="2020-08" db="EMBL/GenBank/DDBJ databases">
        <title>Sequencing the genomes of 1000 actinobacteria strains.</title>
        <authorList>
            <person name="Klenk H.-P."/>
        </authorList>
    </citation>
    <scope>NUCLEOTIDE SEQUENCE [LARGE SCALE GENOMIC DNA]</scope>
    <source>
        <strain evidence="10 11">DSM 24947</strain>
    </source>
</reference>
<accession>A0A7W7BNU8</accession>
<dbReference type="CDD" id="cd00075">
    <property type="entry name" value="HATPase"/>
    <property type="match status" value="1"/>
</dbReference>
<dbReference type="SUPFAM" id="SSF55874">
    <property type="entry name" value="ATPase domain of HSP90 chaperone/DNA topoisomerase II/histidine kinase"/>
    <property type="match status" value="1"/>
</dbReference>
<dbReference type="InterPro" id="IPR004358">
    <property type="entry name" value="Sig_transdc_His_kin-like_C"/>
</dbReference>
<feature type="domain" description="Histidine kinase" evidence="9">
    <location>
        <begin position="326"/>
        <end position="537"/>
    </location>
</feature>
<evidence type="ECO:0000256" key="3">
    <source>
        <dbReference type="ARBA" id="ARBA00012438"/>
    </source>
</evidence>
<evidence type="ECO:0000256" key="1">
    <source>
        <dbReference type="ARBA" id="ARBA00000085"/>
    </source>
</evidence>
<feature type="transmembrane region" description="Helical" evidence="8">
    <location>
        <begin position="108"/>
        <end position="133"/>
    </location>
</feature>
<comment type="subcellular location">
    <subcellularLocation>
        <location evidence="2">Cell membrane</location>
    </subcellularLocation>
</comment>
<dbReference type="PRINTS" id="PR00344">
    <property type="entry name" value="BCTRLSENSOR"/>
</dbReference>
<dbReference type="CDD" id="cd00082">
    <property type="entry name" value="HisKA"/>
    <property type="match status" value="1"/>
</dbReference>
<evidence type="ECO:0000256" key="4">
    <source>
        <dbReference type="ARBA" id="ARBA00022553"/>
    </source>
</evidence>
<comment type="caution">
    <text evidence="10">The sequence shown here is derived from an EMBL/GenBank/DDBJ whole genome shotgun (WGS) entry which is preliminary data.</text>
</comment>